<keyword evidence="2" id="KW-0507">mRNA processing</keyword>
<feature type="compositionally biased region" description="Low complexity" evidence="7">
    <location>
        <begin position="1"/>
        <end position="33"/>
    </location>
</feature>
<dbReference type="Gene3D" id="3.30.70.330">
    <property type="match status" value="1"/>
</dbReference>
<evidence type="ECO:0000256" key="1">
    <source>
        <dbReference type="ARBA" id="ARBA00004123"/>
    </source>
</evidence>
<name>A0A3B4B6I4_9GOBI</name>
<dbReference type="SUPFAM" id="SSF54928">
    <property type="entry name" value="RNA-binding domain, RBD"/>
    <property type="match status" value="1"/>
</dbReference>
<dbReference type="InterPro" id="IPR012677">
    <property type="entry name" value="Nucleotide-bd_a/b_plait_sf"/>
</dbReference>
<keyword evidence="3 6" id="KW-0694">RNA-binding</keyword>
<dbReference type="InterPro" id="IPR034201">
    <property type="entry name" value="RNPS1_RRM"/>
</dbReference>
<dbReference type="InterPro" id="IPR000504">
    <property type="entry name" value="RRM_dom"/>
</dbReference>
<evidence type="ECO:0000256" key="7">
    <source>
        <dbReference type="SAM" id="MobiDB-lite"/>
    </source>
</evidence>
<reference evidence="9" key="1">
    <citation type="submission" date="2025-08" db="UniProtKB">
        <authorList>
            <consortium name="Ensembl"/>
        </authorList>
    </citation>
    <scope>IDENTIFICATION</scope>
</reference>
<dbReference type="PROSITE" id="PS50102">
    <property type="entry name" value="RRM"/>
    <property type="match status" value="1"/>
</dbReference>
<dbReference type="GO" id="GO:0005737">
    <property type="term" value="C:cytoplasm"/>
    <property type="evidence" value="ECO:0007669"/>
    <property type="project" value="TreeGrafter"/>
</dbReference>
<dbReference type="AlphaFoldDB" id="A0A3B4B6I4"/>
<dbReference type="STRING" id="409849.ENSPMGP00000024159"/>
<evidence type="ECO:0000313" key="10">
    <source>
        <dbReference type="Proteomes" id="UP000261520"/>
    </source>
</evidence>
<dbReference type="CDD" id="cd12365">
    <property type="entry name" value="RRM_RNPS1"/>
    <property type="match status" value="1"/>
</dbReference>
<evidence type="ECO:0000256" key="4">
    <source>
        <dbReference type="ARBA" id="ARBA00023187"/>
    </source>
</evidence>
<dbReference type="Pfam" id="PF00076">
    <property type="entry name" value="RRM_1"/>
    <property type="match status" value="1"/>
</dbReference>
<sequence length="177" mass="20074">SSSGSSSSGSSHSGSSSSRSSSSSSSSSSPSTSRQRHNNRRRSRSKSKSAKKDERERRRRSPTPKPTKLSLGRLTRNVVKEHIQEIFSTYGKIKHIEMPMNRLHPHLSKGYAYVEFDTPEEAEKALKHMDGGNYTDGERYIMNSVSRSPRRRSPIRRRSRSPGRRRHRSRSSSNSSR</sequence>
<comment type="subcellular location">
    <subcellularLocation>
        <location evidence="1">Nucleus</location>
    </subcellularLocation>
</comment>
<dbReference type="GO" id="GO:0061574">
    <property type="term" value="C:ASAP complex"/>
    <property type="evidence" value="ECO:0007669"/>
    <property type="project" value="TreeGrafter"/>
</dbReference>
<organism evidence="9 10">
    <name type="scientific">Periophthalmus magnuspinnatus</name>
    <dbReference type="NCBI Taxonomy" id="409849"/>
    <lineage>
        <taxon>Eukaryota</taxon>
        <taxon>Metazoa</taxon>
        <taxon>Chordata</taxon>
        <taxon>Craniata</taxon>
        <taxon>Vertebrata</taxon>
        <taxon>Euteleostomi</taxon>
        <taxon>Actinopterygii</taxon>
        <taxon>Neopterygii</taxon>
        <taxon>Teleostei</taxon>
        <taxon>Neoteleostei</taxon>
        <taxon>Acanthomorphata</taxon>
        <taxon>Gobiaria</taxon>
        <taxon>Gobiiformes</taxon>
        <taxon>Gobioidei</taxon>
        <taxon>Gobiidae</taxon>
        <taxon>Oxudercinae</taxon>
        <taxon>Periophthalmus</taxon>
    </lineage>
</organism>
<feature type="compositionally biased region" description="Basic residues" evidence="7">
    <location>
        <begin position="148"/>
        <end position="170"/>
    </location>
</feature>
<dbReference type="GO" id="GO:0000398">
    <property type="term" value="P:mRNA splicing, via spliceosome"/>
    <property type="evidence" value="ECO:0007669"/>
    <property type="project" value="TreeGrafter"/>
</dbReference>
<dbReference type="PANTHER" id="PTHR15481:SF0">
    <property type="entry name" value="LD23870P-RELATED"/>
    <property type="match status" value="1"/>
</dbReference>
<evidence type="ECO:0000259" key="8">
    <source>
        <dbReference type="PROSITE" id="PS50102"/>
    </source>
</evidence>
<dbReference type="SMART" id="SM00360">
    <property type="entry name" value="RRM"/>
    <property type="match status" value="1"/>
</dbReference>
<keyword evidence="10" id="KW-1185">Reference proteome</keyword>
<evidence type="ECO:0000256" key="6">
    <source>
        <dbReference type="PROSITE-ProRule" id="PRU00176"/>
    </source>
</evidence>
<evidence type="ECO:0000256" key="5">
    <source>
        <dbReference type="ARBA" id="ARBA00023242"/>
    </source>
</evidence>
<protein>
    <recommendedName>
        <fullName evidence="8">RRM domain-containing protein</fullName>
    </recommendedName>
</protein>
<reference evidence="9" key="2">
    <citation type="submission" date="2025-09" db="UniProtKB">
        <authorList>
            <consortium name="Ensembl"/>
        </authorList>
    </citation>
    <scope>IDENTIFICATION</scope>
</reference>
<feature type="region of interest" description="Disordered" evidence="7">
    <location>
        <begin position="129"/>
        <end position="177"/>
    </location>
</feature>
<dbReference type="Ensembl" id="ENSPMGT00000025741.1">
    <property type="protein sequence ID" value="ENSPMGP00000024159.1"/>
    <property type="gene ID" value="ENSPMGG00000019542.1"/>
</dbReference>
<dbReference type="Proteomes" id="UP000261520">
    <property type="component" value="Unplaced"/>
</dbReference>
<dbReference type="GO" id="GO:0003723">
    <property type="term" value="F:RNA binding"/>
    <property type="evidence" value="ECO:0007669"/>
    <property type="project" value="UniProtKB-UniRule"/>
</dbReference>
<feature type="region of interest" description="Disordered" evidence="7">
    <location>
        <begin position="1"/>
        <end position="75"/>
    </location>
</feature>
<keyword evidence="4" id="KW-0508">mRNA splicing</keyword>
<feature type="domain" description="RRM" evidence="8">
    <location>
        <begin position="67"/>
        <end position="148"/>
    </location>
</feature>
<dbReference type="PANTHER" id="PTHR15481">
    <property type="entry name" value="RIBONUCLEIC ACID BINDING PROTEIN S1"/>
    <property type="match status" value="1"/>
</dbReference>
<dbReference type="InterPro" id="IPR035979">
    <property type="entry name" value="RBD_domain_sf"/>
</dbReference>
<proteinExistence type="predicted"/>
<feature type="compositionally biased region" description="Basic residues" evidence="7">
    <location>
        <begin position="34"/>
        <end position="49"/>
    </location>
</feature>
<accession>A0A3B4B6I4</accession>
<dbReference type="GO" id="GO:0005654">
    <property type="term" value="C:nucleoplasm"/>
    <property type="evidence" value="ECO:0007669"/>
    <property type="project" value="TreeGrafter"/>
</dbReference>
<keyword evidence="5" id="KW-0539">Nucleus</keyword>
<evidence type="ECO:0000256" key="2">
    <source>
        <dbReference type="ARBA" id="ARBA00022664"/>
    </source>
</evidence>
<evidence type="ECO:0000313" key="9">
    <source>
        <dbReference type="Ensembl" id="ENSPMGP00000024159.1"/>
    </source>
</evidence>
<evidence type="ECO:0000256" key="3">
    <source>
        <dbReference type="ARBA" id="ARBA00022884"/>
    </source>
</evidence>